<feature type="domain" description="Phytochrome chromophore attachment site" evidence="7">
    <location>
        <begin position="139"/>
        <end position="297"/>
    </location>
</feature>
<evidence type="ECO:0000256" key="2">
    <source>
        <dbReference type="ARBA" id="ARBA00022543"/>
    </source>
</evidence>
<dbReference type="GO" id="GO:0009584">
    <property type="term" value="P:detection of visible light"/>
    <property type="evidence" value="ECO:0007669"/>
    <property type="project" value="InterPro"/>
</dbReference>
<organism evidence="8 9">
    <name type="scientific">Siccirubricoccus deserti</name>
    <dbReference type="NCBI Taxonomy" id="2013562"/>
    <lineage>
        <taxon>Bacteria</taxon>
        <taxon>Pseudomonadati</taxon>
        <taxon>Pseudomonadota</taxon>
        <taxon>Alphaproteobacteria</taxon>
        <taxon>Acetobacterales</taxon>
        <taxon>Roseomonadaceae</taxon>
        <taxon>Siccirubricoccus</taxon>
    </lineage>
</organism>
<dbReference type="Pfam" id="PF07568">
    <property type="entry name" value="HisKA_2"/>
    <property type="match status" value="1"/>
</dbReference>
<keyword evidence="4" id="KW-0157">Chromophore</keyword>
<dbReference type="InterPro" id="IPR003018">
    <property type="entry name" value="GAF"/>
</dbReference>
<accession>A0A9X0R1P4</accession>
<dbReference type="InterPro" id="IPR011495">
    <property type="entry name" value="Sig_transdc_His_kin_sub2_dim/P"/>
</dbReference>
<evidence type="ECO:0000256" key="6">
    <source>
        <dbReference type="SAM" id="Coils"/>
    </source>
</evidence>
<evidence type="ECO:0000256" key="4">
    <source>
        <dbReference type="ARBA" id="ARBA00022991"/>
    </source>
</evidence>
<dbReference type="InterPro" id="IPR016132">
    <property type="entry name" value="Phyto_chromo_attachment"/>
</dbReference>
<sequence length="735" mass="80334">MQSIDLNDCDREPIHIPGAVQPHGVLLVVDPASEEIVQAAGDMKGILGHAPPPLSRRVGEVLGLPLEDFVRAAGVELRAEPVYVGSVRLSARDEVDVIAHRRDRVVILELERAPAARLSAAHLLGEMQAIGAALEAAPDLPRTCQTAAHELRRLTGFDRVMVYRFLEDGSGYVLAEDRAAELPSFLNHHYPASDIPKQARELYLRNVIRVIPDVNYMPSPLRPPVCPATARSLDMSNCALRSVSPIHIQYLKNMGVGASMSVSIVRDGVLWGLIACHHRTPMPVPYELRQACKRVGQILSQQIAAREEAEAYTQARRLADARDEFLVTLARAEGPIEGALAEHAPELLAIVPSDGVAVCCGGQVTGAGHRPSDDEVRGLADWLLRDGGAQDPFATDRLSGCHAPALAYRTLASGLLATMVSREEPLVVLWFRAERAQVIEWAGNPHKPAEPGSVLGTLTPRASFELWRETVHGRSRPWTAAEVDAARRFHGVALELGRQRRLEQLNRQLRQALADKEALIAQKDLLMREVHHRVQNSLQLVNSMLRLQEGEATELAVTTRFAEARRRILAVSATHRRLWRSDQIQSVRFDTYLRELRDDLVEEWGSAWDEHFRIRAEPMLVPTDAAVSLALVITELLTNVVKHAYRGVPGPVDVIVAGGPNGSIRIVVADQGGGMERAERPGGFGSRLTRLLVAQVRGEMAFQDNRPGTRVVLTAPLAVAAEGRAASGGGTPPSA</sequence>
<dbReference type="PANTHER" id="PTHR43065:SF42">
    <property type="entry name" value="TWO-COMPONENT SENSOR PPRA"/>
    <property type="match status" value="1"/>
</dbReference>
<dbReference type="SMART" id="SM00065">
    <property type="entry name" value="GAF"/>
    <property type="match status" value="1"/>
</dbReference>
<dbReference type="Pfam" id="PF08446">
    <property type="entry name" value="PAS_2"/>
    <property type="match status" value="1"/>
</dbReference>
<dbReference type="Pfam" id="PF01590">
    <property type="entry name" value="GAF"/>
    <property type="match status" value="1"/>
</dbReference>
<dbReference type="InterPro" id="IPR029016">
    <property type="entry name" value="GAF-like_dom_sf"/>
</dbReference>
<evidence type="ECO:0000256" key="5">
    <source>
        <dbReference type="ARBA" id="ARBA00023170"/>
    </source>
</evidence>
<comment type="caution">
    <text evidence="8">The sequence shown here is derived from an EMBL/GenBank/DDBJ whole genome shotgun (WGS) entry which is preliminary data.</text>
</comment>
<dbReference type="SUPFAM" id="SSF55874">
    <property type="entry name" value="ATPase domain of HSP90 chaperone/DNA topoisomerase II/histidine kinase"/>
    <property type="match status" value="1"/>
</dbReference>
<dbReference type="Pfam" id="PF13581">
    <property type="entry name" value="HATPase_c_2"/>
    <property type="match status" value="1"/>
</dbReference>
<dbReference type="SUPFAM" id="SSF55781">
    <property type="entry name" value="GAF domain-like"/>
    <property type="match status" value="2"/>
</dbReference>
<dbReference type="InterPro" id="IPR036890">
    <property type="entry name" value="HATPase_C_sf"/>
</dbReference>
<dbReference type="Gene3D" id="3.30.450.270">
    <property type="match status" value="1"/>
</dbReference>
<keyword evidence="5" id="KW-0675">Receptor</keyword>
<dbReference type="InterPro" id="IPR003594">
    <property type="entry name" value="HATPase_dom"/>
</dbReference>
<dbReference type="AlphaFoldDB" id="A0A9X0R1P4"/>
<dbReference type="PROSITE" id="PS50046">
    <property type="entry name" value="PHYTOCHROME_2"/>
    <property type="match status" value="1"/>
</dbReference>
<dbReference type="RefSeq" id="WP_186772836.1">
    <property type="nucleotide sequence ID" value="NZ_JACOMF010000041.1"/>
</dbReference>
<dbReference type="Proteomes" id="UP000600101">
    <property type="component" value="Unassembled WGS sequence"/>
</dbReference>
<dbReference type="InterPro" id="IPR043150">
    <property type="entry name" value="Phytochrome_PHY_sf"/>
</dbReference>
<keyword evidence="9" id="KW-1185">Reference proteome</keyword>
<proteinExistence type="inferred from homology"/>
<dbReference type="EMBL" id="JACOMF010000041">
    <property type="protein sequence ID" value="MBC4018081.1"/>
    <property type="molecule type" value="Genomic_DNA"/>
</dbReference>
<dbReference type="SMART" id="SM00387">
    <property type="entry name" value="HATPase_c"/>
    <property type="match status" value="1"/>
</dbReference>
<comment type="similarity">
    <text evidence="1">In the N-terminal section; belongs to the phytochrome family.</text>
</comment>
<evidence type="ECO:0000256" key="1">
    <source>
        <dbReference type="ARBA" id="ARBA00006402"/>
    </source>
</evidence>
<evidence type="ECO:0000256" key="3">
    <source>
        <dbReference type="ARBA" id="ARBA00022606"/>
    </source>
</evidence>
<dbReference type="InterPro" id="IPR013654">
    <property type="entry name" value="PAS_2"/>
</dbReference>
<keyword evidence="6" id="KW-0175">Coiled coil</keyword>
<gene>
    <name evidence="8" type="ORF">H7965_22550</name>
</gene>
<evidence type="ECO:0000259" key="7">
    <source>
        <dbReference type="PROSITE" id="PS50046"/>
    </source>
</evidence>
<protein>
    <submittedName>
        <fullName evidence="8">GAF domain-containing protein</fullName>
    </submittedName>
</protein>
<dbReference type="InterPro" id="IPR035965">
    <property type="entry name" value="PAS-like_dom_sf"/>
</dbReference>
<dbReference type="Gene3D" id="3.30.450.20">
    <property type="entry name" value="PAS domain"/>
    <property type="match status" value="1"/>
</dbReference>
<evidence type="ECO:0000313" key="9">
    <source>
        <dbReference type="Proteomes" id="UP000600101"/>
    </source>
</evidence>
<feature type="coiled-coil region" evidence="6">
    <location>
        <begin position="499"/>
        <end position="529"/>
    </location>
</feature>
<dbReference type="SUPFAM" id="SSF55785">
    <property type="entry name" value="PYP-like sensor domain (PAS domain)"/>
    <property type="match status" value="1"/>
</dbReference>
<dbReference type="GO" id="GO:0006355">
    <property type="term" value="P:regulation of DNA-templated transcription"/>
    <property type="evidence" value="ECO:0007669"/>
    <property type="project" value="InterPro"/>
</dbReference>
<keyword evidence="3" id="KW-0716">Sensory transduction</keyword>
<dbReference type="PRINTS" id="PR01033">
    <property type="entry name" value="PHYTOCHROME"/>
</dbReference>
<keyword evidence="2" id="KW-0600">Photoreceptor protein</keyword>
<name>A0A9X0R1P4_9PROT</name>
<evidence type="ECO:0000313" key="8">
    <source>
        <dbReference type="EMBL" id="MBC4018081.1"/>
    </source>
</evidence>
<dbReference type="InterPro" id="IPR013515">
    <property type="entry name" value="Phytochrome_cen-reg"/>
</dbReference>
<dbReference type="GO" id="GO:0009881">
    <property type="term" value="F:photoreceptor activity"/>
    <property type="evidence" value="ECO:0007669"/>
    <property type="project" value="UniProtKB-KW"/>
</dbReference>
<dbReference type="InterPro" id="IPR001294">
    <property type="entry name" value="Phytochrome"/>
</dbReference>
<dbReference type="Gene3D" id="3.30.450.40">
    <property type="match status" value="1"/>
</dbReference>
<dbReference type="Gene3D" id="3.30.565.10">
    <property type="entry name" value="Histidine kinase-like ATPase, C-terminal domain"/>
    <property type="match status" value="1"/>
</dbReference>
<dbReference type="PANTHER" id="PTHR43065">
    <property type="entry name" value="SENSOR HISTIDINE KINASE"/>
    <property type="match status" value="1"/>
</dbReference>
<reference evidence="8" key="1">
    <citation type="submission" date="2020-08" db="EMBL/GenBank/DDBJ databases">
        <authorList>
            <person name="Hu Y."/>
            <person name="Nguyen S.V."/>
            <person name="Li F."/>
            <person name="Fanning S."/>
        </authorList>
    </citation>
    <scope>NUCLEOTIDE SEQUENCE</scope>
    <source>
        <strain evidence="8">SYSU D8009</strain>
    </source>
</reference>
<dbReference type="Pfam" id="PF00360">
    <property type="entry name" value="PHY"/>
    <property type="match status" value="1"/>
</dbReference>